<protein>
    <submittedName>
        <fullName evidence="1">Uncharacterized protein</fullName>
    </submittedName>
</protein>
<dbReference type="KEGG" id="pms:KNP414_03086"/>
<gene>
    <name evidence="1" type="ordered locus">KNP414_03086</name>
</gene>
<dbReference type="Proteomes" id="UP000006620">
    <property type="component" value="Chromosome"/>
</dbReference>
<reference evidence="1 2" key="2">
    <citation type="journal article" date="2013" name="Genome Announc.">
        <title>Genome Sequence of Growth-Improving Paenibacillus mucilaginosus Strain KNP414.</title>
        <authorList>
            <person name="Lu J.J."/>
            <person name="Wang J.F."/>
            <person name="Hu X.F."/>
        </authorList>
    </citation>
    <scope>NUCLEOTIDE SEQUENCE [LARGE SCALE GENOMIC DNA]</scope>
    <source>
        <strain evidence="1 2">KNP414</strain>
    </source>
</reference>
<reference evidence="2" key="1">
    <citation type="submission" date="2011-06" db="EMBL/GenBank/DDBJ databases">
        <title>Complete genome sequence of Paenibacillus mucilaginosus KNP414.</title>
        <authorList>
            <person name="Wang J."/>
            <person name="Hu S."/>
            <person name="Hu X."/>
            <person name="Zhang B."/>
            <person name="Dong D."/>
            <person name="Zhang S."/>
            <person name="Zhao K."/>
            <person name="Wu D."/>
        </authorList>
    </citation>
    <scope>NUCLEOTIDE SEQUENCE [LARGE SCALE GENOMIC DNA]</scope>
    <source>
        <strain evidence="2">KNP414</strain>
    </source>
</reference>
<dbReference type="AlphaFoldDB" id="F8FB01"/>
<evidence type="ECO:0000313" key="2">
    <source>
        <dbReference type="Proteomes" id="UP000006620"/>
    </source>
</evidence>
<proteinExistence type="predicted"/>
<dbReference type="HOGENOM" id="CLU_3346735_0_0_9"/>
<organism evidence="1 2">
    <name type="scientific">Paenibacillus mucilaginosus (strain KNP414)</name>
    <dbReference type="NCBI Taxonomy" id="1036673"/>
    <lineage>
        <taxon>Bacteria</taxon>
        <taxon>Bacillati</taxon>
        <taxon>Bacillota</taxon>
        <taxon>Bacilli</taxon>
        <taxon>Bacillales</taxon>
        <taxon>Paenibacillaceae</taxon>
        <taxon>Paenibacillus</taxon>
    </lineage>
</organism>
<sequence length="37" mass="4302">MWFLCGGFGIVKEKMRGFGAESRRPDRHRLHKKELGA</sequence>
<dbReference type="EMBL" id="CP002869">
    <property type="protein sequence ID" value="AEI41644.1"/>
    <property type="molecule type" value="Genomic_DNA"/>
</dbReference>
<accession>F8FB01</accession>
<evidence type="ECO:0000313" key="1">
    <source>
        <dbReference type="EMBL" id="AEI41644.1"/>
    </source>
</evidence>
<name>F8FB01_PAEMK</name>